<dbReference type="WBParaSite" id="nRc.2.0.1.t20138-RA">
    <property type="protein sequence ID" value="nRc.2.0.1.t20138-RA"/>
    <property type="gene ID" value="nRc.2.0.1.g20138"/>
</dbReference>
<dbReference type="Proteomes" id="UP000887565">
    <property type="component" value="Unplaced"/>
</dbReference>
<evidence type="ECO:0000313" key="1">
    <source>
        <dbReference type="Proteomes" id="UP000887565"/>
    </source>
</evidence>
<evidence type="ECO:0000313" key="2">
    <source>
        <dbReference type="WBParaSite" id="nRc.2.0.1.t20138-RA"/>
    </source>
</evidence>
<proteinExistence type="predicted"/>
<sequence length="64" mass="6995">MVTPTLTLASGRGAPGPPWKPFNTVHGSGTQPFLLSPGQDDNTYPDIDQWWDSCSTTQEATQCW</sequence>
<protein>
    <submittedName>
        <fullName evidence="2">Uncharacterized protein</fullName>
    </submittedName>
</protein>
<name>A0A915J2N7_ROMCU</name>
<keyword evidence="1" id="KW-1185">Reference proteome</keyword>
<dbReference type="AlphaFoldDB" id="A0A915J2N7"/>
<organism evidence="1 2">
    <name type="scientific">Romanomermis culicivorax</name>
    <name type="common">Nematode worm</name>
    <dbReference type="NCBI Taxonomy" id="13658"/>
    <lineage>
        <taxon>Eukaryota</taxon>
        <taxon>Metazoa</taxon>
        <taxon>Ecdysozoa</taxon>
        <taxon>Nematoda</taxon>
        <taxon>Enoplea</taxon>
        <taxon>Dorylaimia</taxon>
        <taxon>Mermithida</taxon>
        <taxon>Mermithoidea</taxon>
        <taxon>Mermithidae</taxon>
        <taxon>Romanomermis</taxon>
    </lineage>
</organism>
<accession>A0A915J2N7</accession>
<reference evidence="2" key="1">
    <citation type="submission" date="2022-11" db="UniProtKB">
        <authorList>
            <consortium name="WormBaseParasite"/>
        </authorList>
    </citation>
    <scope>IDENTIFICATION</scope>
</reference>